<proteinExistence type="predicted"/>
<accession>A0A4R1M5P5</accession>
<comment type="caution">
    <text evidence="1">The sequence shown here is derived from an EMBL/GenBank/DDBJ whole genome shotgun (WGS) entry which is preliminary data.</text>
</comment>
<dbReference type="Pfam" id="PF08843">
    <property type="entry name" value="AbiEii"/>
    <property type="match status" value="1"/>
</dbReference>
<evidence type="ECO:0000313" key="1">
    <source>
        <dbReference type="EMBL" id="TCK85073.1"/>
    </source>
</evidence>
<organism evidence="1 2">
    <name type="scientific">Albibacterium bauzanense</name>
    <dbReference type="NCBI Taxonomy" id="653929"/>
    <lineage>
        <taxon>Bacteria</taxon>
        <taxon>Pseudomonadati</taxon>
        <taxon>Bacteroidota</taxon>
        <taxon>Sphingobacteriia</taxon>
        <taxon>Sphingobacteriales</taxon>
        <taxon>Sphingobacteriaceae</taxon>
        <taxon>Albibacterium</taxon>
    </lineage>
</organism>
<sequence length="215" mass="24920">MLYWNTVNNLLKDTLITLMQSKEFLKFRLVGGTALSLQLGHRMSVDIDFFTDASYRSIDFDAIEDFLNISFGYVQGDFGGNPGIGKSYLVGPDINHITKLDVYYAIDPFFQQAIVEDNIRMATIEEIIAMKVDIVQRGGRKKDFWDLHEVLDHYSISEMKDLHRQRFEWSHDEALIHQNFTEFEAADDEPDPICLKNKEWIFIKEDIEQAVNASL</sequence>
<dbReference type="Proteomes" id="UP000294616">
    <property type="component" value="Unassembled WGS sequence"/>
</dbReference>
<dbReference type="InterPro" id="IPR014942">
    <property type="entry name" value="AbiEii"/>
</dbReference>
<keyword evidence="2" id="KW-1185">Reference proteome</keyword>
<dbReference type="RefSeq" id="WP_132220982.1">
    <property type="nucleotide sequence ID" value="NZ_SMGO01000001.1"/>
</dbReference>
<gene>
    <name evidence="1" type="ORF">C8N28_0370</name>
</gene>
<keyword evidence="1" id="KW-0808">Transferase</keyword>
<protein>
    <submittedName>
        <fullName evidence="1">Nucleotidyltransferase AbiEii toxin of type IV toxin-antitoxin system</fullName>
    </submittedName>
</protein>
<dbReference type="OrthoDB" id="9796281at2"/>
<evidence type="ECO:0000313" key="2">
    <source>
        <dbReference type="Proteomes" id="UP000294616"/>
    </source>
</evidence>
<name>A0A4R1M5P5_9SPHI</name>
<reference evidence="1 2" key="1">
    <citation type="submission" date="2019-03" db="EMBL/GenBank/DDBJ databases">
        <title>Genomic Encyclopedia of Archaeal and Bacterial Type Strains, Phase II (KMG-II): from individual species to whole genera.</title>
        <authorList>
            <person name="Goeker M."/>
        </authorList>
    </citation>
    <scope>NUCLEOTIDE SEQUENCE [LARGE SCALE GENOMIC DNA]</scope>
    <source>
        <strain evidence="1 2">DSM 22554</strain>
    </source>
</reference>
<dbReference type="AlphaFoldDB" id="A0A4R1M5P5"/>
<dbReference type="EMBL" id="SMGO01000001">
    <property type="protein sequence ID" value="TCK85073.1"/>
    <property type="molecule type" value="Genomic_DNA"/>
</dbReference>
<dbReference type="GO" id="GO:0016740">
    <property type="term" value="F:transferase activity"/>
    <property type="evidence" value="ECO:0007669"/>
    <property type="project" value="UniProtKB-KW"/>
</dbReference>